<evidence type="ECO:0000256" key="2">
    <source>
        <dbReference type="SAM" id="SignalP"/>
    </source>
</evidence>
<reference evidence="3" key="2">
    <citation type="submission" date="2017-02" db="EMBL/GenBank/DDBJ databases">
        <authorList>
            <person name="Zhang H."/>
        </authorList>
    </citation>
    <scope>NUCLEOTIDE SEQUENCE</scope>
    <source>
        <strain evidence="3">RZS01</strain>
    </source>
</reference>
<reference evidence="5" key="1">
    <citation type="submission" date="2017-02" db="EMBL/GenBank/DDBJ databases">
        <title>zhang.</title>
        <authorList>
            <person name="Zhang H."/>
        </authorList>
    </citation>
    <scope>NUCLEOTIDE SEQUENCE [LARGE SCALE GENOMIC DNA]</scope>
    <source>
        <strain evidence="5">RZS01</strain>
    </source>
</reference>
<accession>A0A9N7CAR8</accession>
<dbReference type="KEGG" id="kna:B0W47_10985"/>
<gene>
    <name evidence="3" type="ORF">B0W47_10985</name>
    <name evidence="4" type="ORF">CDI09_10115</name>
</gene>
<evidence type="ECO:0000313" key="3">
    <source>
        <dbReference type="EMBL" id="AQU87907.1"/>
    </source>
</evidence>
<evidence type="ECO:0008006" key="7">
    <source>
        <dbReference type="Google" id="ProtNLM"/>
    </source>
</evidence>
<evidence type="ECO:0000313" key="6">
    <source>
        <dbReference type="Proteomes" id="UP000247512"/>
    </source>
</evidence>
<dbReference type="AlphaFoldDB" id="A0A9N7CAR8"/>
<evidence type="ECO:0000256" key="1">
    <source>
        <dbReference type="SAM" id="MobiDB-lite"/>
    </source>
</evidence>
<dbReference type="RefSeq" id="WP_078526020.1">
    <property type="nucleotide sequence ID" value="NZ_CP019875.1"/>
</dbReference>
<proteinExistence type="predicted"/>
<feature type="signal peptide" evidence="2">
    <location>
        <begin position="1"/>
        <end position="34"/>
    </location>
</feature>
<sequence length="128" mass="13854">MFRARGRTWVGLLVWLLMQAGLLLGAVPAPTAHAHTLPPPCTMTPECMTPAHALHMTRMHHAHHDPSPRQDPCCHVHAGLSDMPAPPVAERLTGLSAEGTRAFLASRQAPAPGGDWLPPLRPPKIRNI</sequence>
<protein>
    <recommendedName>
        <fullName evidence="7">DUF2946 domain-containing protein</fullName>
    </recommendedName>
</protein>
<evidence type="ECO:0000313" key="4">
    <source>
        <dbReference type="EMBL" id="PYD66058.1"/>
    </source>
</evidence>
<dbReference type="OrthoDB" id="7280726at2"/>
<evidence type="ECO:0000313" key="5">
    <source>
        <dbReference type="Proteomes" id="UP000189683"/>
    </source>
</evidence>
<dbReference type="EMBL" id="NIRT01000016">
    <property type="protein sequence ID" value="PYD66058.1"/>
    <property type="molecule type" value="Genomic_DNA"/>
</dbReference>
<dbReference type="Proteomes" id="UP000189683">
    <property type="component" value="Chromosome"/>
</dbReference>
<organism evidence="3 5">
    <name type="scientific">Komagataeibacter nataicola</name>
    <dbReference type="NCBI Taxonomy" id="265960"/>
    <lineage>
        <taxon>Bacteria</taxon>
        <taxon>Pseudomonadati</taxon>
        <taxon>Pseudomonadota</taxon>
        <taxon>Alphaproteobacteria</taxon>
        <taxon>Acetobacterales</taxon>
        <taxon>Acetobacteraceae</taxon>
        <taxon>Komagataeibacter</taxon>
    </lineage>
</organism>
<keyword evidence="2" id="KW-0732">Signal</keyword>
<reference evidence="4 6" key="3">
    <citation type="submission" date="2017-06" db="EMBL/GenBank/DDBJ databases">
        <title>A draft genome sequence of Komagataeibacter nataicola LMG 1536.</title>
        <authorList>
            <person name="Skraban J."/>
            <person name="Cleenwerck I."/>
            <person name="Vandamme P."/>
            <person name="Trcek J."/>
        </authorList>
    </citation>
    <scope>NUCLEOTIDE SEQUENCE [LARGE SCALE GENOMIC DNA]</scope>
    <source>
        <strain evidence="4 6">LMG 1536</strain>
    </source>
</reference>
<dbReference type="Proteomes" id="UP000247512">
    <property type="component" value="Unassembled WGS sequence"/>
</dbReference>
<feature type="region of interest" description="Disordered" evidence="1">
    <location>
        <begin position="106"/>
        <end position="128"/>
    </location>
</feature>
<feature type="chain" id="PRO_5040380817" description="DUF2946 domain-containing protein" evidence="2">
    <location>
        <begin position="35"/>
        <end position="128"/>
    </location>
</feature>
<name>A0A9N7CAR8_9PROT</name>
<dbReference type="EMBL" id="CP019875">
    <property type="protein sequence ID" value="AQU87907.1"/>
    <property type="molecule type" value="Genomic_DNA"/>
</dbReference>
<keyword evidence="6" id="KW-1185">Reference proteome</keyword>